<dbReference type="EMBL" id="JAYMGO010000004">
    <property type="protein sequence ID" value="KAL1275564.1"/>
    <property type="molecule type" value="Genomic_DNA"/>
</dbReference>
<protein>
    <submittedName>
        <fullName evidence="2">Uncharacterized protein</fullName>
    </submittedName>
</protein>
<evidence type="ECO:0000256" key="1">
    <source>
        <dbReference type="SAM" id="MobiDB-lite"/>
    </source>
</evidence>
<name>A0ABR3NF23_9TELE</name>
<keyword evidence="3" id="KW-1185">Reference proteome</keyword>
<dbReference type="Proteomes" id="UP001558613">
    <property type="component" value="Unassembled WGS sequence"/>
</dbReference>
<feature type="region of interest" description="Disordered" evidence="1">
    <location>
        <begin position="17"/>
        <end position="39"/>
    </location>
</feature>
<comment type="caution">
    <text evidence="2">The sequence shown here is derived from an EMBL/GenBank/DDBJ whole genome shotgun (WGS) entry which is preliminary data.</text>
</comment>
<proteinExistence type="predicted"/>
<evidence type="ECO:0000313" key="2">
    <source>
        <dbReference type="EMBL" id="KAL1275564.1"/>
    </source>
</evidence>
<reference evidence="2 3" key="1">
    <citation type="submission" date="2023-09" db="EMBL/GenBank/DDBJ databases">
        <authorList>
            <person name="Wang M."/>
        </authorList>
    </citation>
    <scope>NUCLEOTIDE SEQUENCE [LARGE SCALE GENOMIC DNA]</scope>
    <source>
        <strain evidence="2">GT-2023</strain>
        <tissue evidence="2">Liver</tissue>
    </source>
</reference>
<organism evidence="2 3">
    <name type="scientific">Cirrhinus molitorella</name>
    <name type="common">mud carp</name>
    <dbReference type="NCBI Taxonomy" id="172907"/>
    <lineage>
        <taxon>Eukaryota</taxon>
        <taxon>Metazoa</taxon>
        <taxon>Chordata</taxon>
        <taxon>Craniata</taxon>
        <taxon>Vertebrata</taxon>
        <taxon>Euteleostomi</taxon>
        <taxon>Actinopterygii</taxon>
        <taxon>Neopterygii</taxon>
        <taxon>Teleostei</taxon>
        <taxon>Ostariophysi</taxon>
        <taxon>Cypriniformes</taxon>
        <taxon>Cyprinidae</taxon>
        <taxon>Labeoninae</taxon>
        <taxon>Labeonini</taxon>
        <taxon>Cirrhinus</taxon>
    </lineage>
</organism>
<accession>A0ABR3NF23</accession>
<sequence length="86" mass="8967">MVIVFLYGLSESLSDPGVSHMTYGPRGGADGAQGRSRFKKRSSYSPSCCNASSTTLGGSVDPLCSSVHSLNKMANGHDGRSITQTP</sequence>
<evidence type="ECO:0000313" key="3">
    <source>
        <dbReference type="Proteomes" id="UP001558613"/>
    </source>
</evidence>
<gene>
    <name evidence="2" type="ORF">QQF64_035187</name>
</gene>